<comment type="catalytic activity">
    <reaction evidence="7 8">
        <text>a 6-O-methyl-2'-deoxyguanosine in DNA + L-cysteinyl-[protein] = S-methyl-L-cysteinyl-[protein] + a 2'-deoxyguanosine in DNA</text>
        <dbReference type="Rhea" id="RHEA:24000"/>
        <dbReference type="Rhea" id="RHEA-COMP:10131"/>
        <dbReference type="Rhea" id="RHEA-COMP:10132"/>
        <dbReference type="Rhea" id="RHEA-COMP:11367"/>
        <dbReference type="Rhea" id="RHEA-COMP:11368"/>
        <dbReference type="ChEBI" id="CHEBI:29950"/>
        <dbReference type="ChEBI" id="CHEBI:82612"/>
        <dbReference type="ChEBI" id="CHEBI:85445"/>
        <dbReference type="ChEBI" id="CHEBI:85448"/>
        <dbReference type="EC" id="2.1.1.63"/>
    </reaction>
</comment>
<dbReference type="PANTHER" id="PTHR10815">
    <property type="entry name" value="METHYLATED-DNA--PROTEIN-CYSTEINE METHYLTRANSFERASE"/>
    <property type="match status" value="1"/>
</dbReference>
<proteinExistence type="inferred from homology"/>
<dbReference type="Proteomes" id="UP001595722">
    <property type="component" value="Unassembled WGS sequence"/>
</dbReference>
<dbReference type="SUPFAM" id="SSF46767">
    <property type="entry name" value="Methylated DNA-protein cysteine methyltransferase, C-terminal domain"/>
    <property type="match status" value="1"/>
</dbReference>
<dbReference type="PROSITE" id="PS00374">
    <property type="entry name" value="MGMT"/>
    <property type="match status" value="1"/>
</dbReference>
<name>A0ABV7VMX6_9GAMM</name>
<keyword evidence="5 8" id="KW-0227">DNA damage</keyword>
<dbReference type="Gene3D" id="1.10.10.10">
    <property type="entry name" value="Winged helix-like DNA-binding domain superfamily/Winged helix DNA-binding domain"/>
    <property type="match status" value="1"/>
</dbReference>
<evidence type="ECO:0000313" key="11">
    <source>
        <dbReference type="EMBL" id="MFC3678900.1"/>
    </source>
</evidence>
<evidence type="ECO:0000256" key="4">
    <source>
        <dbReference type="ARBA" id="ARBA00022679"/>
    </source>
</evidence>
<comment type="miscellaneous">
    <text evidence="8">This enzyme catalyzes only one turnover and therefore is not strictly catalytic. According to one definition, an enzyme is a biocatalyst that acts repeatedly and over many reaction cycles.</text>
</comment>
<dbReference type="GO" id="GO:0003908">
    <property type="term" value="F:methylated-DNA-[protein]-cysteine S-methyltransferase activity"/>
    <property type="evidence" value="ECO:0007669"/>
    <property type="project" value="UniProtKB-EC"/>
</dbReference>
<dbReference type="Pfam" id="PF01035">
    <property type="entry name" value="DNA_binding_1"/>
    <property type="match status" value="1"/>
</dbReference>
<organism evidence="11 12">
    <name type="scientific">Bacterioplanoides pacificum</name>
    <dbReference type="NCBI Taxonomy" id="1171596"/>
    <lineage>
        <taxon>Bacteria</taxon>
        <taxon>Pseudomonadati</taxon>
        <taxon>Pseudomonadota</taxon>
        <taxon>Gammaproteobacteria</taxon>
        <taxon>Oceanospirillales</taxon>
        <taxon>Oceanospirillaceae</taxon>
        <taxon>Bacterioplanoides</taxon>
    </lineage>
</organism>
<evidence type="ECO:0000256" key="7">
    <source>
        <dbReference type="ARBA" id="ARBA00049348"/>
    </source>
</evidence>
<dbReference type="InterPro" id="IPR014048">
    <property type="entry name" value="MethylDNA_cys_MeTrfase_DNA-bd"/>
</dbReference>
<comment type="function">
    <text evidence="8">Involved in the cellular defense against the biological effects of O6-methylguanine (O6-MeG) and O4-methylthymine (O4-MeT) in DNA. Repairs the methylated nucleobase in DNA by stoichiometrically transferring the methyl group to a cysteine residue in the enzyme. This is a suicide reaction: the enzyme is irreversibly inactivated.</text>
</comment>
<evidence type="ECO:0000256" key="8">
    <source>
        <dbReference type="HAMAP-Rule" id="MF_00772"/>
    </source>
</evidence>
<dbReference type="HAMAP" id="MF_00772">
    <property type="entry name" value="OGT"/>
    <property type="match status" value="1"/>
</dbReference>
<comment type="similarity">
    <text evidence="8">Belongs to the MGMT family.</text>
</comment>
<keyword evidence="12" id="KW-1185">Reference proteome</keyword>
<dbReference type="EMBL" id="JBHRYB010000001">
    <property type="protein sequence ID" value="MFC3678900.1"/>
    <property type="molecule type" value="Genomic_DNA"/>
</dbReference>
<evidence type="ECO:0000256" key="3">
    <source>
        <dbReference type="ARBA" id="ARBA00022603"/>
    </source>
</evidence>
<evidence type="ECO:0000256" key="6">
    <source>
        <dbReference type="ARBA" id="ARBA00023204"/>
    </source>
</evidence>
<feature type="domain" description="Methylated-DNA-[protein]-cysteine S-methyltransferase DNA binding" evidence="9">
    <location>
        <begin position="85"/>
        <end position="164"/>
    </location>
</feature>
<dbReference type="SUPFAM" id="SSF53155">
    <property type="entry name" value="Methylated DNA-protein cysteine methyltransferase domain"/>
    <property type="match status" value="1"/>
</dbReference>
<dbReference type="InterPro" id="IPR008332">
    <property type="entry name" value="MethylG_MeTrfase_N"/>
</dbReference>
<dbReference type="InterPro" id="IPR036388">
    <property type="entry name" value="WH-like_DNA-bd_sf"/>
</dbReference>
<dbReference type="InterPro" id="IPR023546">
    <property type="entry name" value="MGMT"/>
</dbReference>
<dbReference type="CDD" id="cd06445">
    <property type="entry name" value="ATase"/>
    <property type="match status" value="1"/>
</dbReference>
<feature type="domain" description="Methylguanine DNA methyltransferase ribonuclease-like" evidence="10">
    <location>
        <begin position="20"/>
        <end position="80"/>
    </location>
</feature>
<sequence>MAHKSVADDKLLQEGPVCLVLDSPWGDLVIRGSNSHIRSIRFQSGVVAYNARQASWYQACTEQLSRYCQGEALVFDLPLQPLGSAFQQRVWQQLQQLRFGQLGSYREIAQRLGNTAAVRAVASANARNPISIVIPCHRVIGSDRALRGYAGGLEIKAALLRHEGCQLQDGVINERTRVQLNAESGQQNLCFTAN</sequence>
<gene>
    <name evidence="11" type="ORF">ACFOMG_02080</name>
</gene>
<keyword evidence="4 8" id="KW-0808">Transferase</keyword>
<dbReference type="InterPro" id="IPR036217">
    <property type="entry name" value="MethylDNA_cys_MeTrfase_DNAb"/>
</dbReference>
<evidence type="ECO:0000313" key="12">
    <source>
        <dbReference type="Proteomes" id="UP001595722"/>
    </source>
</evidence>
<feature type="active site" description="Nucleophile; methyl group acceptor" evidence="8">
    <location>
        <position position="136"/>
    </location>
</feature>
<dbReference type="Gene3D" id="3.30.160.70">
    <property type="entry name" value="Methylated DNA-protein cysteine methyltransferase domain"/>
    <property type="match status" value="1"/>
</dbReference>
<dbReference type="PANTHER" id="PTHR10815:SF13">
    <property type="entry name" value="METHYLATED-DNA--PROTEIN-CYSTEINE METHYLTRANSFERASE"/>
    <property type="match status" value="1"/>
</dbReference>
<dbReference type="NCBIfam" id="TIGR00589">
    <property type="entry name" value="ogt"/>
    <property type="match status" value="1"/>
</dbReference>
<keyword evidence="3 8" id="KW-0489">Methyltransferase</keyword>
<comment type="catalytic activity">
    <reaction evidence="1 8">
        <text>a 4-O-methyl-thymidine in DNA + L-cysteinyl-[protein] = a thymidine in DNA + S-methyl-L-cysteinyl-[protein]</text>
        <dbReference type="Rhea" id="RHEA:53428"/>
        <dbReference type="Rhea" id="RHEA-COMP:10131"/>
        <dbReference type="Rhea" id="RHEA-COMP:10132"/>
        <dbReference type="Rhea" id="RHEA-COMP:13555"/>
        <dbReference type="Rhea" id="RHEA-COMP:13556"/>
        <dbReference type="ChEBI" id="CHEBI:29950"/>
        <dbReference type="ChEBI" id="CHEBI:82612"/>
        <dbReference type="ChEBI" id="CHEBI:137386"/>
        <dbReference type="ChEBI" id="CHEBI:137387"/>
        <dbReference type="EC" id="2.1.1.63"/>
    </reaction>
</comment>
<evidence type="ECO:0000256" key="2">
    <source>
        <dbReference type="ARBA" id="ARBA00022490"/>
    </source>
</evidence>
<keyword evidence="2 8" id="KW-0963">Cytoplasm</keyword>
<protein>
    <recommendedName>
        <fullName evidence="8">Methylated-DNA--protein-cysteine methyltransferase</fullName>
        <ecNumber evidence="8">2.1.1.63</ecNumber>
    </recommendedName>
    <alternativeName>
        <fullName evidence="8">6-O-methylguanine-DNA methyltransferase</fullName>
        <shortName evidence="8">MGMT</shortName>
    </alternativeName>
    <alternativeName>
        <fullName evidence="8">O-6-methylguanine-DNA-alkyltransferase</fullName>
    </alternativeName>
</protein>
<dbReference type="RefSeq" id="WP_376864445.1">
    <property type="nucleotide sequence ID" value="NZ_JBHRYB010000001.1"/>
</dbReference>
<keyword evidence="6 8" id="KW-0234">DNA repair</keyword>
<evidence type="ECO:0000259" key="9">
    <source>
        <dbReference type="Pfam" id="PF01035"/>
    </source>
</evidence>
<evidence type="ECO:0000256" key="5">
    <source>
        <dbReference type="ARBA" id="ARBA00022763"/>
    </source>
</evidence>
<evidence type="ECO:0000259" key="10">
    <source>
        <dbReference type="Pfam" id="PF02870"/>
    </source>
</evidence>
<reference evidence="12" key="1">
    <citation type="journal article" date="2019" name="Int. J. Syst. Evol. Microbiol.">
        <title>The Global Catalogue of Microorganisms (GCM) 10K type strain sequencing project: providing services to taxonomists for standard genome sequencing and annotation.</title>
        <authorList>
            <consortium name="The Broad Institute Genomics Platform"/>
            <consortium name="The Broad Institute Genome Sequencing Center for Infectious Disease"/>
            <person name="Wu L."/>
            <person name="Ma J."/>
        </authorList>
    </citation>
    <scope>NUCLEOTIDE SEQUENCE [LARGE SCALE GENOMIC DNA]</scope>
    <source>
        <strain evidence="12">KCTC 42424</strain>
    </source>
</reference>
<dbReference type="EC" id="2.1.1.63" evidence="8"/>
<evidence type="ECO:0000256" key="1">
    <source>
        <dbReference type="ARBA" id="ARBA00001286"/>
    </source>
</evidence>
<comment type="caution">
    <text evidence="11">The sequence shown here is derived from an EMBL/GenBank/DDBJ whole genome shotgun (WGS) entry which is preliminary data.</text>
</comment>
<comment type="subcellular location">
    <subcellularLocation>
        <location evidence="8">Cytoplasm</location>
    </subcellularLocation>
</comment>
<accession>A0ABV7VMX6</accession>
<dbReference type="GO" id="GO:0032259">
    <property type="term" value="P:methylation"/>
    <property type="evidence" value="ECO:0007669"/>
    <property type="project" value="UniProtKB-KW"/>
</dbReference>
<dbReference type="Pfam" id="PF02870">
    <property type="entry name" value="Methyltransf_1N"/>
    <property type="match status" value="1"/>
</dbReference>
<dbReference type="InterPro" id="IPR001497">
    <property type="entry name" value="MethylDNA_cys_MeTrfase_AS"/>
</dbReference>
<dbReference type="InterPro" id="IPR036631">
    <property type="entry name" value="MGMT_N_sf"/>
</dbReference>